<sequence length="320" mass="34060">MVLSVLRRVAISIAMLIATSLLVFVVLRLLPGDPVITRLGSTPGVDAETIARLREEAGLDAPVIEQYLRWIGGVFTGDFGQSYFNQYSVTELIAQRLPATLELTLIGVLLAVLIATPAAVFASLRPLGVVDRVLTAISTAGMALPQFLIGIVLIVVFAVQLKVLPARGYTPFAEDPAENLVRMILPGLTLAFAAAPLLMRFLRASMVEVLDAPYIRTAKGKGQSASGVVLGHALRNALIPGLTMLGLIVGYTLGGVVIVEYVFGVPGLGSLAIDAVFKRDYAVLQSVVLLISAMFILTTLIVDLLYGVLDPRLRARSGRG</sequence>
<evidence type="ECO:0000256" key="6">
    <source>
        <dbReference type="ARBA" id="ARBA00023136"/>
    </source>
</evidence>
<feature type="transmembrane region" description="Helical" evidence="7">
    <location>
        <begin position="136"/>
        <end position="160"/>
    </location>
</feature>
<dbReference type="InterPro" id="IPR045621">
    <property type="entry name" value="BPD_transp_1_N"/>
</dbReference>
<dbReference type="InterPro" id="IPR000515">
    <property type="entry name" value="MetI-like"/>
</dbReference>
<evidence type="ECO:0000256" key="4">
    <source>
        <dbReference type="ARBA" id="ARBA00022692"/>
    </source>
</evidence>
<evidence type="ECO:0000256" key="1">
    <source>
        <dbReference type="ARBA" id="ARBA00004651"/>
    </source>
</evidence>
<dbReference type="PANTHER" id="PTHR43163">
    <property type="entry name" value="DIPEPTIDE TRANSPORT SYSTEM PERMEASE PROTEIN DPPB-RELATED"/>
    <property type="match status" value="1"/>
</dbReference>
<dbReference type="InterPro" id="IPR035906">
    <property type="entry name" value="MetI-like_sf"/>
</dbReference>
<dbReference type="SUPFAM" id="SSF161098">
    <property type="entry name" value="MetI-like"/>
    <property type="match status" value="1"/>
</dbReference>
<evidence type="ECO:0000259" key="8">
    <source>
        <dbReference type="PROSITE" id="PS50928"/>
    </source>
</evidence>
<feature type="transmembrane region" description="Helical" evidence="7">
    <location>
        <begin position="242"/>
        <end position="263"/>
    </location>
</feature>
<feature type="domain" description="ABC transmembrane type-1" evidence="8">
    <location>
        <begin position="97"/>
        <end position="306"/>
    </location>
</feature>
<protein>
    <submittedName>
        <fullName evidence="9">Peptide/nickel transport system permease protein</fullName>
    </submittedName>
</protein>
<feature type="transmembrane region" description="Helical" evidence="7">
    <location>
        <begin position="283"/>
        <end position="309"/>
    </location>
</feature>
<feature type="transmembrane region" description="Helical" evidence="7">
    <location>
        <begin position="9"/>
        <end position="30"/>
    </location>
</feature>
<dbReference type="GO" id="GO:0005886">
    <property type="term" value="C:plasma membrane"/>
    <property type="evidence" value="ECO:0007669"/>
    <property type="project" value="UniProtKB-SubCell"/>
</dbReference>
<reference evidence="9 10" key="1">
    <citation type="submission" date="2016-10" db="EMBL/GenBank/DDBJ databases">
        <authorList>
            <person name="de Groot N.N."/>
        </authorList>
    </citation>
    <scope>NUCLEOTIDE SEQUENCE [LARGE SCALE GENOMIC DNA]</scope>
    <source>
        <strain evidence="9 10">DSM 15019</strain>
    </source>
</reference>
<dbReference type="RefSeq" id="WP_082750124.1">
    <property type="nucleotide sequence ID" value="NZ_LT629770.1"/>
</dbReference>
<evidence type="ECO:0000313" key="10">
    <source>
        <dbReference type="Proteomes" id="UP000182126"/>
    </source>
</evidence>
<keyword evidence="6 7" id="KW-0472">Membrane</keyword>
<dbReference type="EMBL" id="LT629770">
    <property type="protein sequence ID" value="SDS59273.1"/>
    <property type="molecule type" value="Genomic_DNA"/>
</dbReference>
<dbReference type="Gene3D" id="1.10.3720.10">
    <property type="entry name" value="MetI-like"/>
    <property type="match status" value="1"/>
</dbReference>
<dbReference type="Pfam" id="PF00528">
    <property type="entry name" value="BPD_transp_1"/>
    <property type="match status" value="1"/>
</dbReference>
<dbReference type="PROSITE" id="PS50928">
    <property type="entry name" value="ABC_TM1"/>
    <property type="match status" value="1"/>
</dbReference>
<keyword evidence="2 7" id="KW-0813">Transport</keyword>
<keyword evidence="5 7" id="KW-1133">Transmembrane helix</keyword>
<dbReference type="CDD" id="cd06261">
    <property type="entry name" value="TM_PBP2"/>
    <property type="match status" value="1"/>
</dbReference>
<gene>
    <name evidence="9" type="ORF">SAMN04489809_2202</name>
</gene>
<comment type="similarity">
    <text evidence="7">Belongs to the binding-protein-dependent transport system permease family.</text>
</comment>
<name>A0A1H1TG95_9MICO</name>
<dbReference type="PANTHER" id="PTHR43163:SF6">
    <property type="entry name" value="DIPEPTIDE TRANSPORT SYSTEM PERMEASE PROTEIN DPPB-RELATED"/>
    <property type="match status" value="1"/>
</dbReference>
<evidence type="ECO:0000256" key="7">
    <source>
        <dbReference type="RuleBase" id="RU363032"/>
    </source>
</evidence>
<feature type="transmembrane region" description="Helical" evidence="7">
    <location>
        <begin position="180"/>
        <end position="199"/>
    </location>
</feature>
<proteinExistence type="inferred from homology"/>
<feature type="transmembrane region" description="Helical" evidence="7">
    <location>
        <begin position="103"/>
        <end position="124"/>
    </location>
</feature>
<keyword evidence="3" id="KW-1003">Cell membrane</keyword>
<accession>A0A1H1TG95</accession>
<evidence type="ECO:0000256" key="2">
    <source>
        <dbReference type="ARBA" id="ARBA00022448"/>
    </source>
</evidence>
<dbReference type="GO" id="GO:0071916">
    <property type="term" value="F:dipeptide transmembrane transporter activity"/>
    <property type="evidence" value="ECO:0007669"/>
    <property type="project" value="TreeGrafter"/>
</dbReference>
<evidence type="ECO:0000256" key="5">
    <source>
        <dbReference type="ARBA" id="ARBA00022989"/>
    </source>
</evidence>
<evidence type="ECO:0000256" key="3">
    <source>
        <dbReference type="ARBA" id="ARBA00022475"/>
    </source>
</evidence>
<keyword evidence="4 7" id="KW-0812">Transmembrane</keyword>
<comment type="subcellular location">
    <subcellularLocation>
        <location evidence="1 7">Cell membrane</location>
        <topology evidence="1 7">Multi-pass membrane protein</topology>
    </subcellularLocation>
</comment>
<dbReference type="Pfam" id="PF19300">
    <property type="entry name" value="BPD_transp_1_N"/>
    <property type="match status" value="1"/>
</dbReference>
<dbReference type="eggNOG" id="COG0601">
    <property type="taxonomic scope" value="Bacteria"/>
</dbReference>
<dbReference type="GeneID" id="36299879"/>
<dbReference type="AlphaFoldDB" id="A0A1H1TG95"/>
<organism evidence="9 10">
    <name type="scientific">Microbacterium paraoxydans</name>
    <dbReference type="NCBI Taxonomy" id="199592"/>
    <lineage>
        <taxon>Bacteria</taxon>
        <taxon>Bacillati</taxon>
        <taxon>Actinomycetota</taxon>
        <taxon>Actinomycetes</taxon>
        <taxon>Micrococcales</taxon>
        <taxon>Microbacteriaceae</taxon>
        <taxon>Microbacterium</taxon>
    </lineage>
</organism>
<evidence type="ECO:0000313" key="9">
    <source>
        <dbReference type="EMBL" id="SDS59273.1"/>
    </source>
</evidence>
<dbReference type="Proteomes" id="UP000182126">
    <property type="component" value="Chromosome I"/>
</dbReference>